<keyword evidence="9" id="KW-1133">Transmembrane helix</keyword>
<comment type="subcellular location">
    <subcellularLocation>
        <location evidence="1">Membrane</location>
        <topology evidence="1">Single-pass type I membrane protein</topology>
    </subcellularLocation>
</comment>
<reference evidence="18" key="3">
    <citation type="submission" date="2025-09" db="UniProtKB">
        <authorList>
            <consortium name="Ensembl"/>
        </authorList>
    </citation>
    <scope>IDENTIFICATION</scope>
</reference>
<evidence type="ECO:0000256" key="15">
    <source>
        <dbReference type="SAM" id="SignalP"/>
    </source>
</evidence>
<dbReference type="SUPFAM" id="SSF57184">
    <property type="entry name" value="Growth factor receptor domain"/>
    <property type="match status" value="2"/>
</dbReference>
<evidence type="ECO:0000259" key="17">
    <source>
        <dbReference type="PROSITE" id="PS50041"/>
    </source>
</evidence>
<dbReference type="Ensembl" id="ENSLOCT00000020294.1">
    <property type="protein sequence ID" value="ENSLOCP00000020260.1"/>
    <property type="gene ID" value="ENSLOCG00000016406.1"/>
</dbReference>
<dbReference type="InterPro" id="IPR016187">
    <property type="entry name" value="CTDL_fold"/>
</dbReference>
<keyword evidence="3" id="KW-0597">Phosphoprotein</keyword>
<feature type="signal peptide" evidence="15">
    <location>
        <begin position="1"/>
        <end position="31"/>
    </location>
</feature>
<evidence type="ECO:0000256" key="10">
    <source>
        <dbReference type="ARBA" id="ARBA00023136"/>
    </source>
</evidence>
<reference evidence="19" key="1">
    <citation type="submission" date="2011-12" db="EMBL/GenBank/DDBJ databases">
        <title>The Draft Genome of Lepisosteus oculatus.</title>
        <authorList>
            <consortium name="The Broad Institute Genome Assembly &amp; Analysis Group"/>
            <consortium name="Computational R&amp;D Group"/>
            <consortium name="and Sequencing Platform"/>
            <person name="Di Palma F."/>
            <person name="Alfoldi J."/>
            <person name="Johnson J."/>
            <person name="Berlin A."/>
            <person name="Gnerre S."/>
            <person name="Jaffe D."/>
            <person name="MacCallum I."/>
            <person name="Young S."/>
            <person name="Walker B.J."/>
            <person name="Lander E.S."/>
            <person name="Lindblad-Toh K."/>
        </authorList>
    </citation>
    <scope>NUCLEOTIDE SEQUENCE [LARGE SCALE GENOMIC DNA]</scope>
</reference>
<dbReference type="InterPro" id="IPR000742">
    <property type="entry name" value="EGF"/>
</dbReference>
<evidence type="ECO:0000256" key="1">
    <source>
        <dbReference type="ARBA" id="ARBA00004479"/>
    </source>
</evidence>
<dbReference type="SMART" id="SM00181">
    <property type="entry name" value="EGF"/>
    <property type="match status" value="4"/>
</dbReference>
<dbReference type="InterPro" id="IPR000152">
    <property type="entry name" value="EGF-type_Asp/Asn_hydroxyl_site"/>
</dbReference>
<feature type="domain" description="EGF-like" evidence="16">
    <location>
        <begin position="335"/>
        <end position="371"/>
    </location>
</feature>
<dbReference type="SMART" id="SM00179">
    <property type="entry name" value="EGF_CA"/>
    <property type="match status" value="5"/>
</dbReference>
<evidence type="ECO:0000313" key="19">
    <source>
        <dbReference type="Proteomes" id="UP000018468"/>
    </source>
</evidence>
<evidence type="ECO:0000256" key="7">
    <source>
        <dbReference type="ARBA" id="ARBA00022734"/>
    </source>
</evidence>
<dbReference type="Gene3D" id="2.10.25.10">
    <property type="entry name" value="Laminin"/>
    <property type="match status" value="5"/>
</dbReference>
<evidence type="ECO:0000256" key="6">
    <source>
        <dbReference type="ARBA" id="ARBA00022729"/>
    </source>
</evidence>
<dbReference type="InParanoid" id="W5NI01"/>
<keyword evidence="4" id="KW-0254">Endocytosis</keyword>
<dbReference type="GO" id="GO:0016020">
    <property type="term" value="C:membrane"/>
    <property type="evidence" value="ECO:0007669"/>
    <property type="project" value="UniProtKB-SubCell"/>
</dbReference>
<keyword evidence="10" id="KW-0472">Membrane</keyword>
<dbReference type="CDD" id="cd00054">
    <property type="entry name" value="EGF_CA"/>
    <property type="match status" value="1"/>
</dbReference>
<dbReference type="Pfam" id="PF00008">
    <property type="entry name" value="EGF"/>
    <property type="match status" value="1"/>
</dbReference>
<keyword evidence="13" id="KW-0325">Glycoprotein</keyword>
<dbReference type="STRING" id="7918.ENSLOCP00000020260"/>
<comment type="caution">
    <text evidence="14">Lacks conserved residue(s) required for the propagation of feature annotation.</text>
</comment>
<dbReference type="FunFam" id="2.10.25.10:FF:000240">
    <property type="entry name" value="Vitamin K-dependent protein S"/>
    <property type="match status" value="1"/>
</dbReference>
<evidence type="ECO:0000256" key="9">
    <source>
        <dbReference type="ARBA" id="ARBA00022989"/>
    </source>
</evidence>
<dbReference type="eggNOG" id="ENOG502QUVB">
    <property type="taxonomic scope" value="Eukaryota"/>
</dbReference>
<dbReference type="PROSITE" id="PS00010">
    <property type="entry name" value="ASX_HYDROXYL"/>
    <property type="match status" value="1"/>
</dbReference>
<evidence type="ECO:0000313" key="18">
    <source>
        <dbReference type="Ensembl" id="ENSLOCP00000020260.1"/>
    </source>
</evidence>
<evidence type="ECO:0000256" key="2">
    <source>
        <dbReference type="ARBA" id="ARBA00022536"/>
    </source>
</evidence>
<evidence type="ECO:0000256" key="13">
    <source>
        <dbReference type="ARBA" id="ARBA00023180"/>
    </source>
</evidence>
<feature type="domain" description="C-type lectin" evidence="17">
    <location>
        <begin position="39"/>
        <end position="176"/>
    </location>
</feature>
<keyword evidence="6 15" id="KW-0732">Signal</keyword>
<dbReference type="GO" id="GO:0006897">
    <property type="term" value="P:endocytosis"/>
    <property type="evidence" value="ECO:0007669"/>
    <property type="project" value="UniProtKB-KW"/>
</dbReference>
<dbReference type="PROSITE" id="PS01186">
    <property type="entry name" value="EGF_2"/>
    <property type="match status" value="3"/>
</dbReference>
<dbReference type="Pfam" id="PF12662">
    <property type="entry name" value="cEGF"/>
    <property type="match status" value="2"/>
</dbReference>
<proteinExistence type="predicted"/>
<sequence length="433" mass="48681">SGGPPPIICCKMVLLLLLLQTFLLRLNRVDLQRVEIVCTGSACYTSHLQNTTFQGAQKYCKDNRGNLVTLKTNEEASEIQSVLFWITEGHLDHNFKMWIGLKLEKGHCVLTNKVLIGFTWISGAVDSQYSNWQQEPQGTCTEERCVAMHYTLHPSQPNRLEWIDRSCRDEAGYVCKFNFKGMCKVLRLAGPGEVLYTTPFFTNQISEDNAFLFQIPHGTLATVSCKDSSHALAVCKEMNGFFGWTSYGPFCESDKQGCKFENGGCDHKCTDNVNGGVRCECKEGYSLAEDKATCIQIDHCQRSPCEFRCEQTFESFRSICPEGFQLTENQRNCTDIDECSSNPCDHLCINTHGSFICICRDGFEMVDGRCQNINECDTSQCSQGCINTQGSFSCYCITGFHLSEDKRSCNDIDECVNSPCEERCVNTQGSYEC</sequence>
<keyword evidence="5" id="KW-0812">Transmembrane</keyword>
<evidence type="ECO:0000256" key="4">
    <source>
        <dbReference type="ARBA" id="ARBA00022583"/>
    </source>
</evidence>
<dbReference type="EMBL" id="AHAT01008946">
    <property type="status" value="NOT_ANNOTATED_CDS"/>
    <property type="molecule type" value="Genomic_DNA"/>
</dbReference>
<dbReference type="Pfam" id="PF14670">
    <property type="entry name" value="FXa_inhibition"/>
    <property type="match status" value="1"/>
</dbReference>
<dbReference type="Proteomes" id="UP000018468">
    <property type="component" value="Linkage group LG1"/>
</dbReference>
<evidence type="ECO:0000256" key="8">
    <source>
        <dbReference type="ARBA" id="ARBA00022737"/>
    </source>
</evidence>
<dbReference type="OMA" id="ECHINAC"/>
<dbReference type="PANTHER" id="PTHR14789:SF8">
    <property type="entry name" value="C-TYPE LECTIN DOMAIN FAMILY 14 MEMBER A PRECURSOR-RELATED"/>
    <property type="match status" value="1"/>
</dbReference>
<dbReference type="InterPro" id="IPR051505">
    <property type="entry name" value="C-type_lectin_domain"/>
</dbReference>
<evidence type="ECO:0000256" key="14">
    <source>
        <dbReference type="PROSITE-ProRule" id="PRU00076"/>
    </source>
</evidence>
<evidence type="ECO:0000256" key="12">
    <source>
        <dbReference type="ARBA" id="ARBA00023170"/>
    </source>
</evidence>
<dbReference type="EMBL" id="AHAT01008947">
    <property type="status" value="NOT_ANNOTATED_CDS"/>
    <property type="molecule type" value="Genomic_DNA"/>
</dbReference>
<keyword evidence="12" id="KW-0675">Receptor</keyword>
<feature type="chain" id="PRO_5004867805" description="C-type lectin domain-containing protein" evidence="15">
    <location>
        <begin position="32"/>
        <end position="433"/>
    </location>
</feature>
<dbReference type="Pfam" id="PF00059">
    <property type="entry name" value="Lectin_C"/>
    <property type="match status" value="1"/>
</dbReference>
<dbReference type="AlphaFoldDB" id="W5NI01"/>
<keyword evidence="2 14" id="KW-0245">EGF-like domain</keyword>
<evidence type="ECO:0008006" key="20">
    <source>
        <dbReference type="Google" id="ProtNLM"/>
    </source>
</evidence>
<dbReference type="InterPro" id="IPR018097">
    <property type="entry name" value="EGF_Ca-bd_CS"/>
</dbReference>
<keyword evidence="19" id="KW-1185">Reference proteome</keyword>
<dbReference type="PROSITE" id="PS01187">
    <property type="entry name" value="EGF_CA"/>
    <property type="match status" value="1"/>
</dbReference>
<dbReference type="InterPro" id="IPR009030">
    <property type="entry name" value="Growth_fac_rcpt_cys_sf"/>
</dbReference>
<evidence type="ECO:0000256" key="3">
    <source>
        <dbReference type="ARBA" id="ARBA00022553"/>
    </source>
</evidence>
<keyword evidence="7" id="KW-0430">Lectin</keyword>
<keyword evidence="8" id="KW-0677">Repeat</keyword>
<dbReference type="Gene3D" id="3.10.100.10">
    <property type="entry name" value="Mannose-Binding Protein A, subunit A"/>
    <property type="match status" value="1"/>
</dbReference>
<dbReference type="InterPro" id="IPR026823">
    <property type="entry name" value="cEGF"/>
</dbReference>
<dbReference type="SUPFAM" id="SSF56436">
    <property type="entry name" value="C-type lectin-like"/>
    <property type="match status" value="1"/>
</dbReference>
<dbReference type="GO" id="GO:0030246">
    <property type="term" value="F:carbohydrate binding"/>
    <property type="evidence" value="ECO:0007669"/>
    <property type="project" value="UniProtKB-KW"/>
</dbReference>
<evidence type="ECO:0000259" key="16">
    <source>
        <dbReference type="PROSITE" id="PS50026"/>
    </source>
</evidence>
<dbReference type="InterPro" id="IPR001304">
    <property type="entry name" value="C-type_lectin-like"/>
</dbReference>
<dbReference type="InterPro" id="IPR001881">
    <property type="entry name" value="EGF-like_Ca-bd_dom"/>
</dbReference>
<keyword evidence="11" id="KW-1015">Disulfide bond</keyword>
<reference evidence="18" key="2">
    <citation type="submission" date="2025-08" db="UniProtKB">
        <authorList>
            <consortium name="Ensembl"/>
        </authorList>
    </citation>
    <scope>IDENTIFICATION</scope>
</reference>
<evidence type="ECO:0000256" key="5">
    <source>
        <dbReference type="ARBA" id="ARBA00022692"/>
    </source>
</evidence>
<dbReference type="PROSITE" id="PS50026">
    <property type="entry name" value="EGF_3"/>
    <property type="match status" value="1"/>
</dbReference>
<dbReference type="GO" id="GO:0005509">
    <property type="term" value="F:calcium ion binding"/>
    <property type="evidence" value="ECO:0007669"/>
    <property type="project" value="InterPro"/>
</dbReference>
<dbReference type="PANTHER" id="PTHR14789">
    <property type="entry name" value="CHONDROLECTIN VARIANT CHODLFDELTAE"/>
    <property type="match status" value="1"/>
</dbReference>
<dbReference type="InterPro" id="IPR016186">
    <property type="entry name" value="C-type_lectin-like/link_sf"/>
</dbReference>
<dbReference type="GO" id="GO:0050431">
    <property type="term" value="F:transforming growth factor beta binding"/>
    <property type="evidence" value="ECO:0000318"/>
    <property type="project" value="GO_Central"/>
</dbReference>
<dbReference type="FunFam" id="2.10.25.10:FF:000037">
    <property type="entry name" value="Signal peptide, CUB domain and EGF-like domain-containing 2"/>
    <property type="match status" value="1"/>
</dbReference>
<protein>
    <recommendedName>
        <fullName evidence="20">C-type lectin domain-containing protein</fullName>
    </recommendedName>
</protein>
<accession>W5NI01</accession>
<dbReference type="GeneTree" id="ENSGT00940000156996"/>
<organism evidence="18 19">
    <name type="scientific">Lepisosteus oculatus</name>
    <name type="common">Spotted gar</name>
    <dbReference type="NCBI Taxonomy" id="7918"/>
    <lineage>
        <taxon>Eukaryota</taxon>
        <taxon>Metazoa</taxon>
        <taxon>Chordata</taxon>
        <taxon>Craniata</taxon>
        <taxon>Vertebrata</taxon>
        <taxon>Euteleostomi</taxon>
        <taxon>Actinopterygii</taxon>
        <taxon>Neopterygii</taxon>
        <taxon>Holostei</taxon>
        <taxon>Semionotiformes</taxon>
        <taxon>Lepisosteidae</taxon>
        <taxon>Lepisosteus</taxon>
    </lineage>
</organism>
<name>W5NI01_LEPOC</name>
<dbReference type="PROSITE" id="PS50041">
    <property type="entry name" value="C_TYPE_LECTIN_2"/>
    <property type="match status" value="1"/>
</dbReference>
<dbReference type="SMART" id="SM00034">
    <property type="entry name" value="CLECT"/>
    <property type="match status" value="1"/>
</dbReference>
<dbReference type="FunFam" id="2.10.25.10:FF:000009">
    <property type="entry name" value="Low-density lipoprotein receptor isoform 1"/>
    <property type="match status" value="1"/>
</dbReference>
<evidence type="ECO:0000256" key="11">
    <source>
        <dbReference type="ARBA" id="ARBA00023157"/>
    </source>
</evidence>
<dbReference type="HOGENOM" id="CLU_027075_1_0_1"/>